<name>A0ABV7ECH6_9SPHN</name>
<protein>
    <submittedName>
        <fullName evidence="2">Uncharacterized protein</fullName>
    </submittedName>
</protein>
<dbReference type="Proteomes" id="UP001595378">
    <property type="component" value="Unassembled WGS sequence"/>
</dbReference>
<feature type="transmembrane region" description="Helical" evidence="1">
    <location>
        <begin position="280"/>
        <end position="300"/>
    </location>
</feature>
<reference evidence="3" key="1">
    <citation type="journal article" date="2019" name="Int. J. Syst. Evol. Microbiol.">
        <title>The Global Catalogue of Microorganisms (GCM) 10K type strain sequencing project: providing services to taxonomists for standard genome sequencing and annotation.</title>
        <authorList>
            <consortium name="The Broad Institute Genomics Platform"/>
            <consortium name="The Broad Institute Genome Sequencing Center for Infectious Disease"/>
            <person name="Wu L."/>
            <person name="Ma J."/>
        </authorList>
    </citation>
    <scope>NUCLEOTIDE SEQUENCE [LARGE SCALE GENOMIC DNA]</scope>
    <source>
        <strain evidence="3">KCTC 52606</strain>
    </source>
</reference>
<feature type="transmembrane region" description="Helical" evidence="1">
    <location>
        <begin position="256"/>
        <end position="274"/>
    </location>
</feature>
<dbReference type="EMBL" id="JBHRSU010000001">
    <property type="protein sequence ID" value="MFC3099539.1"/>
    <property type="molecule type" value="Genomic_DNA"/>
</dbReference>
<keyword evidence="1" id="KW-0812">Transmembrane</keyword>
<keyword evidence="1" id="KW-0472">Membrane</keyword>
<keyword evidence="3" id="KW-1185">Reference proteome</keyword>
<evidence type="ECO:0000256" key="1">
    <source>
        <dbReference type="SAM" id="Phobius"/>
    </source>
</evidence>
<evidence type="ECO:0000313" key="2">
    <source>
        <dbReference type="EMBL" id="MFC3099539.1"/>
    </source>
</evidence>
<keyword evidence="1" id="KW-1133">Transmembrane helix</keyword>
<proteinExistence type="predicted"/>
<gene>
    <name evidence="2" type="ORF">ACFODK_01375</name>
</gene>
<accession>A0ABV7ECH6</accession>
<comment type="caution">
    <text evidence="2">The sequence shown here is derived from an EMBL/GenBank/DDBJ whole genome shotgun (WGS) entry which is preliminary data.</text>
</comment>
<feature type="transmembrane region" description="Helical" evidence="1">
    <location>
        <begin position="320"/>
        <end position="339"/>
    </location>
</feature>
<organism evidence="2 3">
    <name type="scientific">Alteraurantiacibacter lauratis</name>
    <dbReference type="NCBI Taxonomy" id="2054627"/>
    <lineage>
        <taxon>Bacteria</taxon>
        <taxon>Pseudomonadati</taxon>
        <taxon>Pseudomonadota</taxon>
        <taxon>Alphaproteobacteria</taxon>
        <taxon>Sphingomonadales</taxon>
        <taxon>Erythrobacteraceae</taxon>
        <taxon>Alteraurantiacibacter</taxon>
    </lineage>
</organism>
<feature type="transmembrane region" description="Helical" evidence="1">
    <location>
        <begin position="374"/>
        <end position="402"/>
    </location>
</feature>
<sequence>MFAKPLKPPAAAQMGPTGALAVLVTLDAPVPDKVDLRLFGRTAAERQVECAAALGCREVWVIGALGSRRAVALRHLAEGLGLRFRELGGPHTLAEVAVPGERLLVFEAGLMPDLSAWPRDADPSGGMRHGAVLTFPAEVAVGAGFERIDFARAWAGALLIPGALVSRLRDLPEDAEATSALLRIALQAGIPTCPVDPARMQDGSWFVPADAAAVRSAEQNWIWRQTIPPPGSSLSAHLASLAIRRTGSRLIARSEAFPAVLASALLLLPLGIWLCADALAAAGFGALALAAPLLEAAFMLRQSQDARLGPLASRGREWRWLRGLLDSALLFAGMLAIAGDPVEQIFAPLVLLAAFHGGLPDARAPGQVLRDRGLAALVVAIGALLHSAQAGIMIAALGFLALNMLQLRKSSPAREG</sequence>
<dbReference type="RefSeq" id="WP_336917245.1">
    <property type="nucleotide sequence ID" value="NZ_JBANRN010000001.1"/>
</dbReference>
<evidence type="ECO:0000313" key="3">
    <source>
        <dbReference type="Proteomes" id="UP001595378"/>
    </source>
</evidence>